<evidence type="ECO:0000256" key="1">
    <source>
        <dbReference type="ARBA" id="ARBA00005417"/>
    </source>
</evidence>
<dbReference type="SUPFAM" id="SSF52540">
    <property type="entry name" value="P-loop containing nucleoside triphosphate hydrolases"/>
    <property type="match status" value="1"/>
</dbReference>
<dbReference type="GO" id="GO:0016887">
    <property type="term" value="F:ATP hydrolysis activity"/>
    <property type="evidence" value="ECO:0007669"/>
    <property type="project" value="InterPro"/>
</dbReference>
<proteinExistence type="inferred from homology"/>
<keyword evidence="3" id="KW-0547">Nucleotide-binding</keyword>
<dbReference type="RefSeq" id="WP_003352167.1">
    <property type="nucleotide sequence ID" value="NZ_AFEU01000002.1"/>
</dbReference>
<evidence type="ECO:0000256" key="4">
    <source>
        <dbReference type="ARBA" id="ARBA00022840"/>
    </source>
</evidence>
<dbReference type="PANTHER" id="PTHR43820">
    <property type="entry name" value="HIGH-AFFINITY BRANCHED-CHAIN AMINO ACID TRANSPORT ATP-BINDING PROTEIN LIVF"/>
    <property type="match status" value="1"/>
</dbReference>
<keyword evidence="2" id="KW-0813">Transport</keyword>
<dbReference type="OrthoDB" id="9776369at2"/>
<gene>
    <name evidence="7" type="ORF">PB1_09927</name>
</gene>
<dbReference type="InterPro" id="IPR017871">
    <property type="entry name" value="ABC_transporter-like_CS"/>
</dbReference>
<dbReference type="PROSITE" id="PS00211">
    <property type="entry name" value="ABC_TRANSPORTER_1"/>
    <property type="match status" value="1"/>
</dbReference>
<dbReference type="PIRSF" id="PIRSF039137">
    <property type="entry name" value="ABC_branched_ATPase"/>
    <property type="match status" value="1"/>
</dbReference>
<dbReference type="GO" id="GO:0015658">
    <property type="term" value="F:branched-chain amino acid transmembrane transporter activity"/>
    <property type="evidence" value="ECO:0007669"/>
    <property type="project" value="InterPro"/>
</dbReference>
<dbReference type="PROSITE" id="PS50893">
    <property type="entry name" value="ABC_TRANSPORTER_2"/>
    <property type="match status" value="1"/>
</dbReference>
<dbReference type="InterPro" id="IPR052156">
    <property type="entry name" value="BCAA_Transport_ATP-bd_LivF"/>
</dbReference>
<feature type="domain" description="ABC transporter" evidence="6">
    <location>
        <begin position="2"/>
        <end position="234"/>
    </location>
</feature>
<dbReference type="GO" id="GO:0005524">
    <property type="term" value="F:ATP binding"/>
    <property type="evidence" value="ECO:0007669"/>
    <property type="project" value="UniProtKB-KW"/>
</dbReference>
<dbReference type="AlphaFoldDB" id="I3E2E9"/>
<protein>
    <submittedName>
        <fullName evidence="7">Branched-chain amino acid ABC transporter ATP-binding protein</fullName>
    </submittedName>
</protein>
<keyword evidence="8" id="KW-1185">Reference proteome</keyword>
<reference evidence="7 8" key="1">
    <citation type="journal article" date="2012" name="Appl. Environ. Microbiol.">
        <title>Genome Sequence of Thermotolerant Bacillus methanolicus: Features and Regulation Related to Methylotrophy and Production of L-Lysine and L-Glutamate from Methanol.</title>
        <authorList>
            <person name="Heggeset T.M."/>
            <person name="Krog A."/>
            <person name="Balzer S."/>
            <person name="Wentzel A."/>
            <person name="Ellingsen T.E."/>
            <person name="Brautaset T."/>
        </authorList>
    </citation>
    <scope>NUCLEOTIDE SEQUENCE [LARGE SCALE GENOMIC DNA]</scope>
    <source>
        <strain evidence="7 8">PB1</strain>
    </source>
</reference>
<dbReference type="InterPro" id="IPR030660">
    <property type="entry name" value="ABC_branched_ATPase_LivF/BraG"/>
</dbReference>
<keyword evidence="5" id="KW-0029">Amino-acid transport</keyword>
<dbReference type="STRING" id="997296.PB1_09927"/>
<evidence type="ECO:0000259" key="6">
    <source>
        <dbReference type="PROSITE" id="PS50893"/>
    </source>
</evidence>
<sequence length="235" mass="25616">MLKVEGINVYYGNIQALKGVSLEIHQGEIVTLIGANGAGKSTLLKAISGLLKPKQGDILFAGQSISGKPAQTIVKLGISHVPEGRRVFSNMSVEENLELGAFLRKDKQGIQEDFKKVYELFPRLHERRKQQAGTLSGGEQQMLAMGRALMARPKLLLLDEPSMGLAPLLVKTIFRIIEEINSNGTTILLVEQNAHMALSIANRAYVIETGRVVLSGSAKELNESDQVRMAYLGGH</sequence>
<dbReference type="Pfam" id="PF00005">
    <property type="entry name" value="ABC_tran"/>
    <property type="match status" value="1"/>
</dbReference>
<comment type="caution">
    <text evidence="7">The sequence shown here is derived from an EMBL/GenBank/DDBJ whole genome shotgun (WGS) entry which is preliminary data.</text>
</comment>
<evidence type="ECO:0000313" key="7">
    <source>
        <dbReference type="EMBL" id="EIJ80670.1"/>
    </source>
</evidence>
<dbReference type="Proteomes" id="UP000010523">
    <property type="component" value="Unassembled WGS sequence"/>
</dbReference>
<accession>I3E2E9</accession>
<evidence type="ECO:0000256" key="3">
    <source>
        <dbReference type="ARBA" id="ARBA00022741"/>
    </source>
</evidence>
<dbReference type="eggNOG" id="COG0410">
    <property type="taxonomic scope" value="Bacteria"/>
</dbReference>
<organism evidence="7 8">
    <name type="scientific">Bacillus methanolicus PB1</name>
    <dbReference type="NCBI Taxonomy" id="997296"/>
    <lineage>
        <taxon>Bacteria</taxon>
        <taxon>Bacillati</taxon>
        <taxon>Bacillota</taxon>
        <taxon>Bacilli</taxon>
        <taxon>Bacillales</taxon>
        <taxon>Bacillaceae</taxon>
        <taxon>Bacillus</taxon>
    </lineage>
</organism>
<dbReference type="PANTHER" id="PTHR43820:SF3">
    <property type="entry name" value="BRANCHED-CHAIN AMINO ACID TRANSPORT SYSTEM,ATP-BINDING PROTEIN"/>
    <property type="match status" value="1"/>
</dbReference>
<name>I3E2E9_BACMT</name>
<dbReference type="InterPro" id="IPR027417">
    <property type="entry name" value="P-loop_NTPase"/>
</dbReference>
<evidence type="ECO:0000313" key="8">
    <source>
        <dbReference type="Proteomes" id="UP000010523"/>
    </source>
</evidence>
<dbReference type="InterPro" id="IPR003439">
    <property type="entry name" value="ABC_transporter-like_ATP-bd"/>
</dbReference>
<evidence type="ECO:0000256" key="5">
    <source>
        <dbReference type="ARBA" id="ARBA00022970"/>
    </source>
</evidence>
<dbReference type="PATRIC" id="fig|997296.3.peg.2102"/>
<dbReference type="Gene3D" id="3.40.50.300">
    <property type="entry name" value="P-loop containing nucleotide triphosphate hydrolases"/>
    <property type="match status" value="1"/>
</dbReference>
<dbReference type="CDD" id="cd03224">
    <property type="entry name" value="ABC_TM1139_LivF_branched"/>
    <property type="match status" value="1"/>
</dbReference>
<comment type="similarity">
    <text evidence="1">Belongs to the ABC transporter superfamily.</text>
</comment>
<dbReference type="InterPro" id="IPR003593">
    <property type="entry name" value="AAA+_ATPase"/>
</dbReference>
<evidence type="ECO:0000256" key="2">
    <source>
        <dbReference type="ARBA" id="ARBA00022448"/>
    </source>
</evidence>
<dbReference type="GO" id="GO:0015807">
    <property type="term" value="P:L-amino acid transport"/>
    <property type="evidence" value="ECO:0007669"/>
    <property type="project" value="TreeGrafter"/>
</dbReference>
<dbReference type="SMART" id="SM00382">
    <property type="entry name" value="AAA"/>
    <property type="match status" value="1"/>
</dbReference>
<keyword evidence="4 7" id="KW-0067">ATP-binding</keyword>
<dbReference type="EMBL" id="AFEU01000002">
    <property type="protein sequence ID" value="EIJ80670.1"/>
    <property type="molecule type" value="Genomic_DNA"/>
</dbReference>